<feature type="region of interest" description="Disordered" evidence="2">
    <location>
        <begin position="187"/>
        <end position="211"/>
    </location>
</feature>
<accession>A0A1V8SA11</accession>
<proteinExistence type="predicted"/>
<dbReference type="SMART" id="SM00184">
    <property type="entry name" value="RING"/>
    <property type="match status" value="1"/>
</dbReference>
<dbReference type="Gene3D" id="3.30.40.10">
    <property type="entry name" value="Zinc/RING finger domain, C3HC4 (zinc finger)"/>
    <property type="match status" value="1"/>
</dbReference>
<feature type="compositionally biased region" description="Basic and acidic residues" evidence="2">
    <location>
        <begin position="309"/>
        <end position="330"/>
    </location>
</feature>
<feature type="compositionally biased region" description="Low complexity" evidence="2">
    <location>
        <begin position="501"/>
        <end position="515"/>
    </location>
</feature>
<feature type="transmembrane region" description="Helical" evidence="3">
    <location>
        <begin position="217"/>
        <end position="243"/>
    </location>
</feature>
<dbReference type="InterPro" id="IPR051826">
    <property type="entry name" value="E3_ubiquitin-ligase_domain"/>
</dbReference>
<keyword evidence="7" id="KW-1185">Reference proteome</keyword>
<dbReference type="CDD" id="cd16454">
    <property type="entry name" value="RING-H2_PA-TM-RING"/>
    <property type="match status" value="1"/>
</dbReference>
<dbReference type="InParanoid" id="A0A1V8SA11"/>
<evidence type="ECO:0000256" key="3">
    <source>
        <dbReference type="SAM" id="Phobius"/>
    </source>
</evidence>
<keyword evidence="1" id="KW-0862">Zinc</keyword>
<evidence type="ECO:0000256" key="2">
    <source>
        <dbReference type="SAM" id="MobiDB-lite"/>
    </source>
</evidence>
<feature type="region of interest" description="Disordered" evidence="2">
    <location>
        <begin position="403"/>
        <end position="426"/>
    </location>
</feature>
<name>A0A1V8SA11_9PEZI</name>
<dbReference type="GO" id="GO:0006511">
    <property type="term" value="P:ubiquitin-dependent protein catabolic process"/>
    <property type="evidence" value="ECO:0007669"/>
    <property type="project" value="TreeGrafter"/>
</dbReference>
<evidence type="ECO:0000259" key="5">
    <source>
        <dbReference type="PROSITE" id="PS50089"/>
    </source>
</evidence>
<dbReference type="PANTHER" id="PTHR22765:SF416">
    <property type="entry name" value="E3 UBIQUITIN-PROTEIN LIGASE GODZILLA"/>
    <property type="match status" value="1"/>
</dbReference>
<dbReference type="SUPFAM" id="SSF57850">
    <property type="entry name" value="RING/U-box"/>
    <property type="match status" value="1"/>
</dbReference>
<feature type="compositionally biased region" description="Low complexity" evidence="2">
    <location>
        <begin position="535"/>
        <end position="563"/>
    </location>
</feature>
<keyword evidence="4" id="KW-0732">Signal</keyword>
<dbReference type="AlphaFoldDB" id="A0A1V8SA11"/>
<keyword evidence="3" id="KW-1133">Transmembrane helix</keyword>
<feature type="signal peptide" evidence="4">
    <location>
        <begin position="1"/>
        <end position="29"/>
    </location>
</feature>
<evidence type="ECO:0000313" key="6">
    <source>
        <dbReference type="EMBL" id="OQN95879.1"/>
    </source>
</evidence>
<feature type="domain" description="RING-type" evidence="5">
    <location>
        <begin position="355"/>
        <end position="397"/>
    </location>
</feature>
<dbReference type="GO" id="GO:0061630">
    <property type="term" value="F:ubiquitin protein ligase activity"/>
    <property type="evidence" value="ECO:0007669"/>
    <property type="project" value="TreeGrafter"/>
</dbReference>
<dbReference type="PROSITE" id="PS50089">
    <property type="entry name" value="ZF_RING_2"/>
    <property type="match status" value="1"/>
</dbReference>
<dbReference type="Pfam" id="PF13639">
    <property type="entry name" value="zf-RING_2"/>
    <property type="match status" value="1"/>
</dbReference>
<keyword evidence="1" id="KW-0479">Metal-binding</keyword>
<evidence type="ECO:0000256" key="1">
    <source>
        <dbReference type="PROSITE-ProRule" id="PRU00175"/>
    </source>
</evidence>
<keyword evidence="1" id="KW-0863">Zinc-finger</keyword>
<dbReference type="PANTHER" id="PTHR22765">
    <property type="entry name" value="RING FINGER AND PROTEASE ASSOCIATED DOMAIN-CONTAINING"/>
    <property type="match status" value="1"/>
</dbReference>
<organism evidence="6 7">
    <name type="scientific">Cryoendolithus antarcticus</name>
    <dbReference type="NCBI Taxonomy" id="1507870"/>
    <lineage>
        <taxon>Eukaryota</taxon>
        <taxon>Fungi</taxon>
        <taxon>Dikarya</taxon>
        <taxon>Ascomycota</taxon>
        <taxon>Pezizomycotina</taxon>
        <taxon>Dothideomycetes</taxon>
        <taxon>Dothideomycetidae</taxon>
        <taxon>Cladosporiales</taxon>
        <taxon>Cladosporiaceae</taxon>
        <taxon>Cryoendolithus</taxon>
    </lineage>
</organism>
<dbReference type="OrthoDB" id="8062037at2759"/>
<evidence type="ECO:0000313" key="7">
    <source>
        <dbReference type="Proteomes" id="UP000192596"/>
    </source>
</evidence>
<dbReference type="STRING" id="1507870.A0A1V8SA11"/>
<dbReference type="GO" id="GO:0005737">
    <property type="term" value="C:cytoplasm"/>
    <property type="evidence" value="ECO:0007669"/>
    <property type="project" value="TreeGrafter"/>
</dbReference>
<feature type="region of interest" description="Disordered" evidence="2">
    <location>
        <begin position="300"/>
        <end position="330"/>
    </location>
</feature>
<dbReference type="GO" id="GO:0008270">
    <property type="term" value="F:zinc ion binding"/>
    <property type="evidence" value="ECO:0007669"/>
    <property type="project" value="UniProtKB-KW"/>
</dbReference>
<comment type="caution">
    <text evidence="6">The sequence shown here is derived from an EMBL/GenBank/DDBJ whole genome shotgun (WGS) entry which is preliminary data.</text>
</comment>
<reference evidence="7" key="1">
    <citation type="submission" date="2017-03" db="EMBL/GenBank/DDBJ databases">
        <title>Genomes of endolithic fungi from Antarctica.</title>
        <authorList>
            <person name="Coleine C."/>
            <person name="Masonjones S."/>
            <person name="Stajich J.E."/>
        </authorList>
    </citation>
    <scope>NUCLEOTIDE SEQUENCE [LARGE SCALE GENOMIC DNA]</scope>
    <source>
        <strain evidence="7">CCFEE 5527</strain>
    </source>
</reference>
<evidence type="ECO:0000256" key="4">
    <source>
        <dbReference type="SAM" id="SignalP"/>
    </source>
</evidence>
<protein>
    <recommendedName>
        <fullName evidence="5">RING-type domain-containing protein</fullName>
    </recommendedName>
</protein>
<feature type="compositionally biased region" description="Basic residues" evidence="2">
    <location>
        <begin position="520"/>
        <end position="532"/>
    </location>
</feature>
<dbReference type="Proteomes" id="UP000192596">
    <property type="component" value="Unassembled WGS sequence"/>
</dbReference>
<feature type="chain" id="PRO_5013026072" description="RING-type domain-containing protein" evidence="4">
    <location>
        <begin position="30"/>
        <end position="574"/>
    </location>
</feature>
<dbReference type="InterPro" id="IPR001841">
    <property type="entry name" value="Znf_RING"/>
</dbReference>
<keyword evidence="3" id="KW-0812">Transmembrane</keyword>
<dbReference type="InterPro" id="IPR013083">
    <property type="entry name" value="Znf_RING/FYVE/PHD"/>
</dbReference>
<sequence length="574" mass="60858">MNTRSPLAVIKMAPMLLISVLLLAMRTAAQDIAPYNWSGEAGGSNLQQLAISRGEHQEALSPILPFPSDDALPTAGLTGQLFPFNATSYPSFPTSQIALISCDAQNQTSNINLPFLLSSALSANASAILLYTLTHDYCAYDTNAPRTYSHYFTTRTMGDAMDLWRNMQDAGAEPLYVMLGGPDVKASQQQNNGTIGGGQGNGTQQQNGPFGPSPSTAVAMIILYSITGVITGLFLIIIVTGAIRAHRHPERYGPRAMLGRGPRQSRARGLGRAILDTIPIVKFGDKEEVKPGDVELGAASTAAGADAAHNAETHPETDGAPREASTCDHTHAEPHAEEGISAASTAPATDPQQGCSICTEDFEIGQDQRLLPCNHRFHPECIDPWLLNVSSTCPLCRIDLRPAPAGEVDENGNPRPTGEAGEADELAPPLVVQPTSVRRSLMFAVMGVRRPENLSGEQRVEALRRYRETQQSENQSGRNRRQSALLAQAQGIHGTTAADTAGESSMDGSAAAAGGERTRDRLRRVLGIRTRRTGVEPVAAPETTATTVTSPATAEVSSSTEAPVDAPTAGSRTA</sequence>
<keyword evidence="3" id="KW-0472">Membrane</keyword>
<gene>
    <name evidence="6" type="ORF">B0A48_18164</name>
</gene>
<feature type="region of interest" description="Disordered" evidence="2">
    <location>
        <begin position="496"/>
        <end position="574"/>
    </location>
</feature>
<dbReference type="EMBL" id="NAJO01000077">
    <property type="protein sequence ID" value="OQN95879.1"/>
    <property type="molecule type" value="Genomic_DNA"/>
</dbReference>